<dbReference type="EMBL" id="JAEAGR010000005">
    <property type="protein sequence ID" value="MBH1940632.1"/>
    <property type="molecule type" value="Genomic_DNA"/>
</dbReference>
<evidence type="ECO:0008006" key="3">
    <source>
        <dbReference type="Google" id="ProtNLM"/>
    </source>
</evidence>
<evidence type="ECO:0000313" key="2">
    <source>
        <dbReference type="Proteomes" id="UP000623269"/>
    </source>
</evidence>
<dbReference type="AlphaFoldDB" id="A0A8J7KWL8"/>
<gene>
    <name evidence="1" type="ORF">I5677_07000</name>
</gene>
<accession>A0A8J7KWL8</accession>
<dbReference type="Gene3D" id="3.40.50.300">
    <property type="entry name" value="P-loop containing nucleotide triphosphate hydrolases"/>
    <property type="match status" value="1"/>
</dbReference>
<dbReference type="Proteomes" id="UP000623269">
    <property type="component" value="Unassembled WGS sequence"/>
</dbReference>
<dbReference type="RefSeq" id="WP_197660849.1">
    <property type="nucleotide sequence ID" value="NZ_JAEAGR010000005.1"/>
</dbReference>
<organism evidence="1 2">
    <name type="scientific">Mobilitalea sibirica</name>
    <dbReference type="NCBI Taxonomy" id="1462919"/>
    <lineage>
        <taxon>Bacteria</taxon>
        <taxon>Bacillati</taxon>
        <taxon>Bacillota</taxon>
        <taxon>Clostridia</taxon>
        <taxon>Lachnospirales</taxon>
        <taxon>Lachnospiraceae</taxon>
        <taxon>Mobilitalea</taxon>
    </lineage>
</organism>
<comment type="caution">
    <text evidence="1">The sequence shown here is derived from an EMBL/GenBank/DDBJ whole genome shotgun (WGS) entry which is preliminary data.</text>
</comment>
<sequence>MKISYWSPVHGQAGTTSNILVTALIAGMVYNKECLLTQTHFNFNNMEAPLIGSNSKNAKTTDYFRDIGLDSLIRNYKASKLKQESIEDCCISLPGTGIHLLPGTCKSNRDTFEDEMETIFINLIRTIEKHMGIVFIDLNSGNHPLSLKVIADSDLTVVNLSQNMGFIDYFFDTYYHLISSKTFYLFGNYDCNSKYNIYNIRRRYRKYITPQNSGAIPYNTMYHDAQCDGKIIEFIKENHQIRRSDHNGFFMVKSINAADKILKQAGIQ</sequence>
<keyword evidence="2" id="KW-1185">Reference proteome</keyword>
<protein>
    <recommendedName>
        <fullName evidence="3">AAA domain-containing protein</fullName>
    </recommendedName>
</protein>
<dbReference type="InterPro" id="IPR027417">
    <property type="entry name" value="P-loop_NTPase"/>
</dbReference>
<evidence type="ECO:0000313" key="1">
    <source>
        <dbReference type="EMBL" id="MBH1940632.1"/>
    </source>
</evidence>
<proteinExistence type="predicted"/>
<reference evidence="1" key="1">
    <citation type="submission" date="2020-12" db="EMBL/GenBank/DDBJ databases">
        <title>M. sibirica DSM 26468T genome.</title>
        <authorList>
            <person name="Thieme N."/>
            <person name="Rettenmaier R."/>
            <person name="Zverlov V."/>
            <person name="Liebl W."/>
        </authorList>
    </citation>
    <scope>NUCLEOTIDE SEQUENCE</scope>
    <source>
        <strain evidence="1">DSM 26468</strain>
    </source>
</reference>
<name>A0A8J7KWL8_9FIRM</name>